<organism evidence="4 5">
    <name type="scientific">Amphritea pacifica</name>
    <dbReference type="NCBI Taxonomy" id="2811233"/>
    <lineage>
        <taxon>Bacteria</taxon>
        <taxon>Pseudomonadati</taxon>
        <taxon>Pseudomonadota</taxon>
        <taxon>Gammaproteobacteria</taxon>
        <taxon>Oceanospirillales</taxon>
        <taxon>Oceanospirillaceae</taxon>
        <taxon>Amphritea</taxon>
    </lineage>
</organism>
<dbReference type="InterPro" id="IPR050097">
    <property type="entry name" value="Ferredoxin-NADP_redctase_2"/>
</dbReference>
<accession>A0ABS2WE20</accession>
<proteinExistence type="predicted"/>
<dbReference type="RefSeq" id="WP_205214567.1">
    <property type="nucleotide sequence ID" value="NZ_JAFFZP010000111.1"/>
</dbReference>
<feature type="non-terminal residue" evidence="4">
    <location>
        <position position="1"/>
    </location>
</feature>
<reference evidence="4 5" key="1">
    <citation type="submission" date="2021-02" db="EMBL/GenBank/DDBJ databases">
        <title>A novel species of genus Amphritea isolated from a fishpond in China.</title>
        <authorList>
            <person name="Lu H."/>
        </authorList>
    </citation>
    <scope>NUCLEOTIDE SEQUENCE [LARGE SCALE GENOMIC DNA]</scope>
    <source>
        <strain evidence="4 5">RP18W</strain>
    </source>
</reference>
<dbReference type="Gene3D" id="3.50.50.60">
    <property type="entry name" value="FAD/NAD(P)-binding domain"/>
    <property type="match status" value="2"/>
</dbReference>
<dbReference type="SUPFAM" id="SSF51905">
    <property type="entry name" value="FAD/NAD(P)-binding domain"/>
    <property type="match status" value="1"/>
</dbReference>
<protein>
    <submittedName>
        <fullName evidence="4">FAD-dependent oxidoreductase</fullName>
    </submittedName>
</protein>
<dbReference type="EMBL" id="JAFFZP010000111">
    <property type="protein sequence ID" value="MBN0989939.1"/>
    <property type="molecule type" value="Genomic_DNA"/>
</dbReference>
<gene>
    <name evidence="4" type="ORF">JW498_21535</name>
</gene>
<evidence type="ECO:0000313" key="5">
    <source>
        <dbReference type="Proteomes" id="UP000760472"/>
    </source>
</evidence>
<dbReference type="InterPro" id="IPR036188">
    <property type="entry name" value="FAD/NAD-bd_sf"/>
</dbReference>
<sequence length="140" mass="14893">EKACAKANIEILKNVATKEIQATNGKVSAISYVDRVSEAEQRLALDGVFVQIGLVPNSQFLDGLLELSRAGEIIIDEKCHTSEAGIYACGDVTTVPYKQIIVSMGEGAKAALSAFEFLLAEGEQLDRAYAAQNELSASVA</sequence>
<dbReference type="InterPro" id="IPR023753">
    <property type="entry name" value="FAD/NAD-binding_dom"/>
</dbReference>
<dbReference type="PANTHER" id="PTHR48105">
    <property type="entry name" value="THIOREDOXIN REDUCTASE 1-RELATED-RELATED"/>
    <property type="match status" value="1"/>
</dbReference>
<evidence type="ECO:0000256" key="1">
    <source>
        <dbReference type="ARBA" id="ARBA00022630"/>
    </source>
</evidence>
<evidence type="ECO:0000259" key="3">
    <source>
        <dbReference type="Pfam" id="PF07992"/>
    </source>
</evidence>
<dbReference type="Pfam" id="PF07992">
    <property type="entry name" value="Pyr_redox_2"/>
    <property type="match status" value="1"/>
</dbReference>
<name>A0ABS2WE20_9GAMM</name>
<keyword evidence="2" id="KW-0560">Oxidoreductase</keyword>
<keyword evidence="5" id="KW-1185">Reference proteome</keyword>
<evidence type="ECO:0000313" key="4">
    <source>
        <dbReference type="EMBL" id="MBN0989939.1"/>
    </source>
</evidence>
<dbReference type="PRINTS" id="PR00469">
    <property type="entry name" value="PNDRDTASEII"/>
</dbReference>
<comment type="caution">
    <text evidence="4">The sequence shown here is derived from an EMBL/GenBank/DDBJ whole genome shotgun (WGS) entry which is preliminary data.</text>
</comment>
<dbReference type="PRINTS" id="PR00368">
    <property type="entry name" value="FADPNR"/>
</dbReference>
<feature type="domain" description="FAD/NAD(P)-binding" evidence="3">
    <location>
        <begin position="2"/>
        <end position="107"/>
    </location>
</feature>
<evidence type="ECO:0000256" key="2">
    <source>
        <dbReference type="ARBA" id="ARBA00023002"/>
    </source>
</evidence>
<keyword evidence="1" id="KW-0285">Flavoprotein</keyword>
<dbReference type="Proteomes" id="UP000760472">
    <property type="component" value="Unassembled WGS sequence"/>
</dbReference>